<organism evidence="2 3">
    <name type="scientific">Dreissena polymorpha</name>
    <name type="common">Zebra mussel</name>
    <name type="synonym">Mytilus polymorpha</name>
    <dbReference type="NCBI Taxonomy" id="45954"/>
    <lineage>
        <taxon>Eukaryota</taxon>
        <taxon>Metazoa</taxon>
        <taxon>Spiralia</taxon>
        <taxon>Lophotrochozoa</taxon>
        <taxon>Mollusca</taxon>
        <taxon>Bivalvia</taxon>
        <taxon>Autobranchia</taxon>
        <taxon>Heteroconchia</taxon>
        <taxon>Euheterodonta</taxon>
        <taxon>Imparidentia</taxon>
        <taxon>Neoheterodontei</taxon>
        <taxon>Myida</taxon>
        <taxon>Dreissenoidea</taxon>
        <taxon>Dreissenidae</taxon>
        <taxon>Dreissena</taxon>
    </lineage>
</organism>
<protein>
    <submittedName>
        <fullName evidence="2">Uncharacterized protein</fullName>
    </submittedName>
</protein>
<gene>
    <name evidence="2" type="ORF">DPMN_190674</name>
</gene>
<feature type="compositionally biased region" description="Polar residues" evidence="1">
    <location>
        <begin position="35"/>
        <end position="54"/>
    </location>
</feature>
<comment type="caution">
    <text evidence="2">The sequence shown here is derived from an EMBL/GenBank/DDBJ whole genome shotgun (WGS) entry which is preliminary data.</text>
</comment>
<reference evidence="2" key="2">
    <citation type="submission" date="2020-11" db="EMBL/GenBank/DDBJ databases">
        <authorList>
            <person name="McCartney M.A."/>
            <person name="Auch B."/>
            <person name="Kono T."/>
            <person name="Mallez S."/>
            <person name="Becker A."/>
            <person name="Gohl D.M."/>
            <person name="Silverstein K.A.T."/>
            <person name="Koren S."/>
            <person name="Bechman K.B."/>
            <person name="Herman A."/>
            <person name="Abrahante J.E."/>
            <person name="Garbe J."/>
        </authorList>
    </citation>
    <scope>NUCLEOTIDE SEQUENCE</scope>
    <source>
        <strain evidence="2">Duluth1</strain>
        <tissue evidence="2">Whole animal</tissue>
    </source>
</reference>
<feature type="compositionally biased region" description="Low complexity" evidence="1">
    <location>
        <begin position="56"/>
        <end position="69"/>
    </location>
</feature>
<evidence type="ECO:0000256" key="1">
    <source>
        <dbReference type="SAM" id="MobiDB-lite"/>
    </source>
</evidence>
<proteinExistence type="predicted"/>
<keyword evidence="3" id="KW-1185">Reference proteome</keyword>
<name>A0A9D3Y130_DREPO</name>
<evidence type="ECO:0000313" key="3">
    <source>
        <dbReference type="Proteomes" id="UP000828390"/>
    </source>
</evidence>
<evidence type="ECO:0000313" key="2">
    <source>
        <dbReference type="EMBL" id="KAH3690692.1"/>
    </source>
</evidence>
<dbReference type="Proteomes" id="UP000828390">
    <property type="component" value="Unassembled WGS sequence"/>
</dbReference>
<dbReference type="EMBL" id="JAIWYP010000056">
    <property type="protein sequence ID" value="KAH3690692.1"/>
    <property type="molecule type" value="Genomic_DNA"/>
</dbReference>
<feature type="region of interest" description="Disordered" evidence="1">
    <location>
        <begin position="22"/>
        <end position="69"/>
    </location>
</feature>
<sequence>MHKPGPGFNQSFVFLLKAKSHCDAGGAPVRDPGSTGMNWGSTGMNRSPPGTTGMNRGRPGTTGAPPGEY</sequence>
<dbReference type="AlphaFoldDB" id="A0A9D3Y130"/>
<accession>A0A9D3Y130</accession>
<reference evidence="2" key="1">
    <citation type="journal article" date="2019" name="bioRxiv">
        <title>The Genome of the Zebra Mussel, Dreissena polymorpha: A Resource for Invasive Species Research.</title>
        <authorList>
            <person name="McCartney M.A."/>
            <person name="Auch B."/>
            <person name="Kono T."/>
            <person name="Mallez S."/>
            <person name="Zhang Y."/>
            <person name="Obille A."/>
            <person name="Becker A."/>
            <person name="Abrahante J.E."/>
            <person name="Garbe J."/>
            <person name="Badalamenti J.P."/>
            <person name="Herman A."/>
            <person name="Mangelson H."/>
            <person name="Liachko I."/>
            <person name="Sullivan S."/>
            <person name="Sone E.D."/>
            <person name="Koren S."/>
            <person name="Silverstein K.A.T."/>
            <person name="Beckman K.B."/>
            <person name="Gohl D.M."/>
        </authorList>
    </citation>
    <scope>NUCLEOTIDE SEQUENCE</scope>
    <source>
        <strain evidence="2">Duluth1</strain>
        <tissue evidence="2">Whole animal</tissue>
    </source>
</reference>